<dbReference type="InterPro" id="IPR036331">
    <property type="entry name" value="Chagasin-like_sf"/>
</dbReference>
<feature type="domain" description="Proteinase inhibitor I42 chagasin" evidence="3">
    <location>
        <begin position="55"/>
        <end position="131"/>
    </location>
</feature>
<evidence type="ECO:0000256" key="2">
    <source>
        <dbReference type="ARBA" id="ARBA00022704"/>
    </source>
</evidence>
<dbReference type="PROSITE" id="PS51257">
    <property type="entry name" value="PROKAR_LIPOPROTEIN"/>
    <property type="match status" value="1"/>
</dbReference>
<sequence>MFIPSKGRCRSMKYPVTAITLLTLALALALGAAGCMGAPDLIRVGEEENGSTVTIASGGQVVITLPYDTITGSQWRTDLSDGLVITDEQTAPGRQEWTVETLSTGTFTFRASLTGTWDPESMAEKRFILTIRAV</sequence>
<evidence type="ECO:0000259" key="3">
    <source>
        <dbReference type="Pfam" id="PF09394"/>
    </source>
</evidence>
<accession>A0A8A3S553</accession>
<dbReference type="SUPFAM" id="SSF141066">
    <property type="entry name" value="ICP-like"/>
    <property type="match status" value="1"/>
</dbReference>
<dbReference type="Proteomes" id="UP001042704">
    <property type="component" value="Chromosome"/>
</dbReference>
<dbReference type="Gene3D" id="2.60.40.2020">
    <property type="match status" value="1"/>
</dbReference>
<organism evidence="4 5">
    <name type="scientific">Methanofollis aquaemaris</name>
    <dbReference type="NCBI Taxonomy" id="126734"/>
    <lineage>
        <taxon>Archaea</taxon>
        <taxon>Methanobacteriati</taxon>
        <taxon>Methanobacteriota</taxon>
        <taxon>Stenosarchaea group</taxon>
        <taxon>Methanomicrobia</taxon>
        <taxon>Methanomicrobiales</taxon>
        <taxon>Methanomicrobiaceae</taxon>
        <taxon>Methanofollis</taxon>
    </lineage>
</organism>
<evidence type="ECO:0000313" key="4">
    <source>
        <dbReference type="EMBL" id="QSZ66861.1"/>
    </source>
</evidence>
<proteinExistence type="predicted"/>
<protein>
    <recommendedName>
        <fullName evidence="3">Proteinase inhibitor I42 chagasin domain-containing protein</fullName>
    </recommendedName>
</protein>
<reference evidence="4" key="1">
    <citation type="journal article" date="2001" name="Int. J. Syst. Evol. Microbiol.">
        <title>Methanofollis aquaemaris sp. nov., a methanogen isolated from an aquaculture fish pond.</title>
        <authorList>
            <person name="Lai M.C."/>
            <person name="Chen S.C."/>
        </authorList>
    </citation>
    <scope>NUCLEOTIDE SEQUENCE</scope>
    <source>
        <strain evidence="4">N2F9704</strain>
    </source>
</reference>
<evidence type="ECO:0000313" key="5">
    <source>
        <dbReference type="Proteomes" id="UP001042704"/>
    </source>
</evidence>
<keyword evidence="1" id="KW-0646">Protease inhibitor</keyword>
<evidence type="ECO:0000256" key="1">
    <source>
        <dbReference type="ARBA" id="ARBA00022690"/>
    </source>
</evidence>
<dbReference type="Pfam" id="PF09394">
    <property type="entry name" value="Inhibitor_I42"/>
    <property type="match status" value="1"/>
</dbReference>
<dbReference type="GO" id="GO:0004869">
    <property type="term" value="F:cysteine-type endopeptidase inhibitor activity"/>
    <property type="evidence" value="ECO:0007669"/>
    <property type="project" value="UniProtKB-KW"/>
</dbReference>
<dbReference type="AlphaFoldDB" id="A0A8A3S553"/>
<keyword evidence="2" id="KW-0789">Thiol protease inhibitor</keyword>
<dbReference type="KEGG" id="maqe:RJ40_04815"/>
<dbReference type="InterPro" id="IPR018990">
    <property type="entry name" value="Prot_inh_I42_chagasin"/>
</dbReference>
<name>A0A8A3S553_9EURY</name>
<gene>
    <name evidence="4" type="ORF">RJ40_04815</name>
</gene>
<dbReference type="EMBL" id="CP036172">
    <property type="protein sequence ID" value="QSZ66861.1"/>
    <property type="molecule type" value="Genomic_DNA"/>
</dbReference>
<keyword evidence="5" id="KW-1185">Reference proteome</keyword>
<reference evidence="4" key="2">
    <citation type="submission" date="2019-02" db="EMBL/GenBank/DDBJ databases">
        <authorList>
            <person name="Chen S.-C."/>
            <person name="Chien H.-H."/>
            <person name="Lai M.-C."/>
        </authorList>
    </citation>
    <scope>NUCLEOTIDE SEQUENCE</scope>
    <source>
        <strain evidence="4">N2F9704</strain>
    </source>
</reference>